<feature type="compositionally biased region" description="Low complexity" evidence="1">
    <location>
        <begin position="72"/>
        <end position="85"/>
    </location>
</feature>
<protein>
    <submittedName>
        <fullName evidence="2">Uncharacterized protein</fullName>
    </submittedName>
</protein>
<dbReference type="OrthoDB" id="3260134at2759"/>
<evidence type="ECO:0000256" key="1">
    <source>
        <dbReference type="SAM" id="MobiDB-lite"/>
    </source>
</evidence>
<dbReference type="InParanoid" id="A0A0C2SR93"/>
<reference evidence="2 3" key="1">
    <citation type="submission" date="2014-04" db="EMBL/GenBank/DDBJ databases">
        <title>Evolutionary Origins and Diversification of the Mycorrhizal Mutualists.</title>
        <authorList>
            <consortium name="DOE Joint Genome Institute"/>
            <consortium name="Mycorrhizal Genomics Consortium"/>
            <person name="Kohler A."/>
            <person name="Kuo A."/>
            <person name="Nagy L.G."/>
            <person name="Floudas D."/>
            <person name="Copeland A."/>
            <person name="Barry K.W."/>
            <person name="Cichocki N."/>
            <person name="Veneault-Fourrey C."/>
            <person name="LaButti K."/>
            <person name="Lindquist E.A."/>
            <person name="Lipzen A."/>
            <person name="Lundell T."/>
            <person name="Morin E."/>
            <person name="Murat C."/>
            <person name="Riley R."/>
            <person name="Ohm R."/>
            <person name="Sun H."/>
            <person name="Tunlid A."/>
            <person name="Henrissat B."/>
            <person name="Grigoriev I.V."/>
            <person name="Hibbett D.S."/>
            <person name="Martin F."/>
        </authorList>
    </citation>
    <scope>NUCLEOTIDE SEQUENCE [LARGE SCALE GENOMIC DNA]</scope>
    <source>
        <strain evidence="2 3">Koide BX008</strain>
    </source>
</reference>
<dbReference type="HOGENOM" id="CLU_466147_0_0_1"/>
<proteinExistence type="predicted"/>
<dbReference type="EMBL" id="KN818240">
    <property type="protein sequence ID" value="KIL65825.1"/>
    <property type="molecule type" value="Genomic_DNA"/>
</dbReference>
<sequence length="585" mass="63655">MASVSLRSLRESALSLSDLAGLKRGDPAPRRSCNIRAAKSPQGTNSAKSTHSSYARQSTPSLSFSMSPDTGSVQSRSRWRSPSSRVDQPIFRESPSDNTSLPSFASSLSPLWSDFSSLGRIEERIRDGQSSPFRYVPSSISRRGNNKTMLPSCSLIAFSEDGEEEIPDVSTQSGGFHLEDLSDPLGQFEPDTKVNRGEESFPAYSDLKSPFRFTSPPDYHVVGTSSPNPELRGGNHRSLLLESDAPCSRSPTNDTSPFTWLQTSRDPATPSPHYDCDQSPRLGNGSPAWLRGCIFDYEDPWDAIGIIMGLSPNNPNKVTLEEELAIFGADEFGCATAASDDAGCNNALEDYSDERTSCTMFSPARSWVDTTQKLSGSSCISHCNNARNPRPGDACRSPEPTNLADVSTGCLIDGEFMAHELPDCFDEADLDSALTCYGTISPSCTKSPVVAPSPHWPLSPTHTISTNGNHFPLLSYDRQSERSPNMDFVAEEEPEPYSVTIVPSPERPSSPIDTTSFTRYQLPLVGDDGRQIESHSDNNVGIEPSLTLAYSSSSAQPAEDLNSHTIKECFRGLRLFHDDSDAEST</sequence>
<feature type="region of interest" description="Disordered" evidence="1">
    <location>
        <begin position="242"/>
        <end position="281"/>
    </location>
</feature>
<keyword evidence="3" id="KW-1185">Reference proteome</keyword>
<dbReference type="AlphaFoldDB" id="A0A0C2SR93"/>
<name>A0A0C2SR93_AMAMK</name>
<feature type="compositionally biased region" description="Polar residues" evidence="1">
    <location>
        <begin position="41"/>
        <end position="71"/>
    </location>
</feature>
<organism evidence="2 3">
    <name type="scientific">Amanita muscaria (strain Koide BX008)</name>
    <dbReference type="NCBI Taxonomy" id="946122"/>
    <lineage>
        <taxon>Eukaryota</taxon>
        <taxon>Fungi</taxon>
        <taxon>Dikarya</taxon>
        <taxon>Basidiomycota</taxon>
        <taxon>Agaricomycotina</taxon>
        <taxon>Agaricomycetes</taxon>
        <taxon>Agaricomycetidae</taxon>
        <taxon>Agaricales</taxon>
        <taxon>Pluteineae</taxon>
        <taxon>Amanitaceae</taxon>
        <taxon>Amanita</taxon>
    </lineage>
</organism>
<accession>A0A0C2SR93</accession>
<feature type="compositionally biased region" description="Polar residues" evidence="1">
    <location>
        <begin position="249"/>
        <end position="266"/>
    </location>
</feature>
<gene>
    <name evidence="2" type="ORF">M378DRAFT_197870</name>
</gene>
<dbReference type="Proteomes" id="UP000054549">
    <property type="component" value="Unassembled WGS sequence"/>
</dbReference>
<evidence type="ECO:0000313" key="3">
    <source>
        <dbReference type="Proteomes" id="UP000054549"/>
    </source>
</evidence>
<feature type="region of interest" description="Disordered" evidence="1">
    <location>
        <begin position="16"/>
        <end position="103"/>
    </location>
</feature>
<evidence type="ECO:0000313" key="2">
    <source>
        <dbReference type="EMBL" id="KIL65825.1"/>
    </source>
</evidence>